<reference evidence="1" key="1">
    <citation type="journal article" date="2015" name="Proc. Natl. Acad. Sci. U.S.A.">
        <title>Networks of energetic and metabolic interactions define dynamics in microbial communities.</title>
        <authorList>
            <person name="Embree M."/>
            <person name="Liu J.K."/>
            <person name="Al-Bassam M.M."/>
            <person name="Zengler K."/>
        </authorList>
    </citation>
    <scope>NUCLEOTIDE SEQUENCE</scope>
</reference>
<sequence>MLGNQYFIARRYADACTELKNVVRNNPSHKSARKKLIICYLQTSQLNNAVNEFYKLVDEDVELILNTDPIRDDCPCPDIIHKMDKEITVYKNDDEIIKLGILWLYCDIEESLNYFEKVSPQSEYYYLVDRIINKLQQALKTLN</sequence>
<accession>A0A0W8G2E0</accession>
<gene>
    <name evidence="1" type="ORF">ASZ90_003464</name>
</gene>
<proteinExistence type="predicted"/>
<organism evidence="1">
    <name type="scientific">hydrocarbon metagenome</name>
    <dbReference type="NCBI Taxonomy" id="938273"/>
    <lineage>
        <taxon>unclassified sequences</taxon>
        <taxon>metagenomes</taxon>
        <taxon>ecological metagenomes</taxon>
    </lineage>
</organism>
<dbReference type="AlphaFoldDB" id="A0A0W8G2E0"/>
<comment type="caution">
    <text evidence="1">The sequence shown here is derived from an EMBL/GenBank/DDBJ whole genome shotgun (WGS) entry which is preliminary data.</text>
</comment>
<evidence type="ECO:0000313" key="1">
    <source>
        <dbReference type="EMBL" id="KUG26691.1"/>
    </source>
</evidence>
<dbReference type="InterPro" id="IPR011990">
    <property type="entry name" value="TPR-like_helical_dom_sf"/>
</dbReference>
<protein>
    <submittedName>
        <fullName evidence="1">Uncharacterized protein</fullName>
    </submittedName>
</protein>
<dbReference type="Gene3D" id="1.25.40.10">
    <property type="entry name" value="Tetratricopeptide repeat domain"/>
    <property type="match status" value="1"/>
</dbReference>
<dbReference type="EMBL" id="LNQE01000421">
    <property type="protein sequence ID" value="KUG26691.1"/>
    <property type="molecule type" value="Genomic_DNA"/>
</dbReference>
<dbReference type="SUPFAM" id="SSF48452">
    <property type="entry name" value="TPR-like"/>
    <property type="match status" value="1"/>
</dbReference>
<name>A0A0W8G2E0_9ZZZZ</name>